<feature type="compositionally biased region" description="Basic residues" evidence="2">
    <location>
        <begin position="212"/>
        <end position="222"/>
    </location>
</feature>
<feature type="compositionally biased region" description="Basic and acidic residues" evidence="2">
    <location>
        <begin position="21"/>
        <end position="36"/>
    </location>
</feature>
<protein>
    <submittedName>
        <fullName evidence="3">Uncharacterized protein</fullName>
    </submittedName>
</protein>
<dbReference type="AlphaFoldDB" id="A0A1B6JXI2"/>
<feature type="compositionally biased region" description="Polar residues" evidence="2">
    <location>
        <begin position="447"/>
        <end position="457"/>
    </location>
</feature>
<feature type="compositionally biased region" description="Polar residues" evidence="2">
    <location>
        <begin position="256"/>
        <end position="265"/>
    </location>
</feature>
<sequence>GDHVQEKKKYNKDGDNYFESKSTRGDYVQEKKRYNKDGNNYFESKSTRGDYVQEKKKYNKDGDNYFEGTGVQKNKKTRRPRQAEATPPSMAQGLSVPSGSSGPPPVNAWSQKKGSALFSKAPEVDDEDEMLKLALQESLKTAEEDKKRQRERFRMMNMEVPKNSGIEECTENENALQEEKSISRSAQFDVHRPSNDLHFIETDSDENPVQNQRRKCVPSRIRKSSDAQDKIAAPPIVKKNSSGQHETLYSDFPSVQDGTNSNLESSGPCEMPHPYSVETANTSSRPYIKKTQNHDSNKDITVPENDYQAHSSTNDLSARFKLGLTFGDTKDLLDAEQSNDIFKSSAITENHKFETSSHTHNKNTFPANSISPYPDCTETDIMLHNFIRHDPPSSANSNPTERTDLSTDVFTNQQRNVLEQGLNGASTGIILSNTNGQDSSSSMSNSPLQNVTPYGSLDNMSQHMKMGTFQVPPQNTMFPFQIPIGPQGNQEAANLQALQLAASRNLACSAGVSPGYAPVNPAMRSLVPGLAQYHQPPSNIPMPPSQYHPTSPNIAIPPPAGTDLSHGHWYQTHYQQMAINAIQHHQAQSVHEPINVASNIGHPQVIQQQTQPATVTHNQHIMMPLPVNPNLIQSQAKLNIPATQETSVHHLQHQISYQNAGEQALISKVKSQELYQQIIQCRQQLLLQQLYQLQQEFVVSQAQPSMQIQQTPQPVAYPVQPLALSANHVYPVMPGLVQNQQLPNNEKISPTTQQGYPNIDEIFNTVTSVPESSASQVLSGVGRGRGRLP</sequence>
<gene>
    <name evidence="3" type="ORF">g.20490</name>
</gene>
<feature type="region of interest" description="Disordered" evidence="2">
    <location>
        <begin position="428"/>
        <end position="457"/>
    </location>
</feature>
<dbReference type="EMBL" id="GECU01003789">
    <property type="protein sequence ID" value="JAT03918.1"/>
    <property type="molecule type" value="Transcribed_RNA"/>
</dbReference>
<feature type="compositionally biased region" description="Basic and acidic residues" evidence="2">
    <location>
        <begin position="45"/>
        <end position="63"/>
    </location>
</feature>
<dbReference type="InterPro" id="IPR003903">
    <property type="entry name" value="UIM_dom"/>
</dbReference>
<dbReference type="SMART" id="SM00726">
    <property type="entry name" value="UIM"/>
    <property type="match status" value="1"/>
</dbReference>
<evidence type="ECO:0000256" key="1">
    <source>
        <dbReference type="SAM" id="Coils"/>
    </source>
</evidence>
<reference evidence="3" key="1">
    <citation type="submission" date="2015-11" db="EMBL/GenBank/DDBJ databases">
        <title>De novo transcriptome assembly of four potential Pierce s Disease insect vectors from Arizona vineyards.</title>
        <authorList>
            <person name="Tassone E.E."/>
        </authorList>
    </citation>
    <scope>NUCLEOTIDE SEQUENCE</scope>
</reference>
<keyword evidence="1" id="KW-0175">Coiled coil</keyword>
<feature type="region of interest" description="Disordered" evidence="2">
    <location>
        <begin position="199"/>
        <end position="229"/>
    </location>
</feature>
<accession>A0A1B6JXI2</accession>
<feature type="region of interest" description="Disordered" evidence="2">
    <location>
        <begin position="1"/>
        <end position="126"/>
    </location>
</feature>
<feature type="region of interest" description="Disordered" evidence="2">
    <location>
        <begin position="251"/>
        <end position="270"/>
    </location>
</feature>
<dbReference type="PROSITE" id="PS50330">
    <property type="entry name" value="UIM"/>
    <property type="match status" value="1"/>
</dbReference>
<feature type="coiled-coil region" evidence="1">
    <location>
        <begin position="132"/>
        <end position="159"/>
    </location>
</feature>
<evidence type="ECO:0000313" key="3">
    <source>
        <dbReference type="EMBL" id="JAT03918.1"/>
    </source>
</evidence>
<name>A0A1B6JXI2_9HEMI</name>
<proteinExistence type="predicted"/>
<feature type="compositionally biased region" description="Basic and acidic residues" evidence="2">
    <location>
        <begin position="1"/>
        <end position="15"/>
    </location>
</feature>
<organism evidence="3">
    <name type="scientific">Homalodisca liturata</name>
    <dbReference type="NCBI Taxonomy" id="320908"/>
    <lineage>
        <taxon>Eukaryota</taxon>
        <taxon>Metazoa</taxon>
        <taxon>Ecdysozoa</taxon>
        <taxon>Arthropoda</taxon>
        <taxon>Hexapoda</taxon>
        <taxon>Insecta</taxon>
        <taxon>Pterygota</taxon>
        <taxon>Neoptera</taxon>
        <taxon>Paraneoptera</taxon>
        <taxon>Hemiptera</taxon>
        <taxon>Auchenorrhyncha</taxon>
        <taxon>Membracoidea</taxon>
        <taxon>Cicadellidae</taxon>
        <taxon>Cicadellinae</taxon>
        <taxon>Proconiini</taxon>
        <taxon>Homalodisca</taxon>
    </lineage>
</organism>
<evidence type="ECO:0000256" key="2">
    <source>
        <dbReference type="SAM" id="MobiDB-lite"/>
    </source>
</evidence>
<feature type="compositionally biased region" description="Low complexity" evidence="2">
    <location>
        <begin position="432"/>
        <end position="446"/>
    </location>
</feature>
<feature type="non-terminal residue" evidence="3">
    <location>
        <position position="1"/>
    </location>
</feature>